<dbReference type="Gene3D" id="2.10.110.10">
    <property type="entry name" value="Cysteine Rich Protein"/>
    <property type="match status" value="1"/>
</dbReference>
<dbReference type="FunFam" id="2.10.110.10:FF:000001">
    <property type="entry name" value="Cysteine and glycine-rich protein 1"/>
    <property type="match status" value="1"/>
</dbReference>
<evidence type="ECO:0000256" key="8">
    <source>
        <dbReference type="PROSITE-ProRule" id="PRU00125"/>
    </source>
</evidence>
<evidence type="ECO:0000256" key="2">
    <source>
        <dbReference type="ARBA" id="ARBA00022541"/>
    </source>
</evidence>
<evidence type="ECO:0000256" key="5">
    <source>
        <dbReference type="ARBA" id="ARBA00022833"/>
    </source>
</evidence>
<dbReference type="PANTHER" id="PTHR24215:SF35">
    <property type="entry name" value="MUSCLE LIM PROTEIN MLP84B"/>
    <property type="match status" value="1"/>
</dbReference>
<dbReference type="Pfam" id="PF00412">
    <property type="entry name" value="LIM"/>
    <property type="match status" value="1"/>
</dbReference>
<dbReference type="GO" id="GO:0042805">
    <property type="term" value="F:actinin binding"/>
    <property type="evidence" value="ECO:0007669"/>
    <property type="project" value="TreeGrafter"/>
</dbReference>
<dbReference type="CDD" id="cd09404">
    <property type="entry name" value="LIM1_MLP84B_like"/>
    <property type="match status" value="1"/>
</dbReference>
<sequence length="109" mass="11918">MPPQCPRCKKVVYAAEERVAGGYKFHSVCFKCTMCNKMLDSTTVAEHGAELYCKKCHGRRYGPKGVGFGLGAGTLSTDTGERFGNDRCEMTNRPLTAEAFTAPSQPTMK</sequence>
<dbReference type="GO" id="GO:0046872">
    <property type="term" value="F:metal ion binding"/>
    <property type="evidence" value="ECO:0007669"/>
    <property type="project" value="UniProtKB-KW"/>
</dbReference>
<dbReference type="GO" id="GO:0030018">
    <property type="term" value="C:Z disc"/>
    <property type="evidence" value="ECO:0007669"/>
    <property type="project" value="TreeGrafter"/>
</dbReference>
<dbReference type="PROSITE" id="PS00478">
    <property type="entry name" value="LIM_DOMAIN_1"/>
    <property type="match status" value="1"/>
</dbReference>
<feature type="domain" description="LIM zinc-binding" evidence="9">
    <location>
        <begin position="3"/>
        <end position="63"/>
    </location>
</feature>
<dbReference type="WBParaSite" id="nRc.2.0.1.t11731-RA">
    <property type="protein sequence ID" value="nRc.2.0.1.t11731-RA"/>
    <property type="gene ID" value="nRc.2.0.1.g11731"/>
</dbReference>
<dbReference type="GO" id="GO:0005634">
    <property type="term" value="C:nucleus"/>
    <property type="evidence" value="ECO:0007669"/>
    <property type="project" value="UniProtKB-SubCell"/>
</dbReference>
<evidence type="ECO:0000313" key="10">
    <source>
        <dbReference type="Proteomes" id="UP000887565"/>
    </source>
</evidence>
<reference evidence="11" key="1">
    <citation type="submission" date="2022-11" db="UniProtKB">
        <authorList>
            <consortium name="WormBaseParasite"/>
        </authorList>
    </citation>
    <scope>IDENTIFICATION</scope>
</reference>
<dbReference type="GO" id="GO:0045214">
    <property type="term" value="P:sarcomere organization"/>
    <property type="evidence" value="ECO:0007669"/>
    <property type="project" value="TreeGrafter"/>
</dbReference>
<evidence type="ECO:0000256" key="3">
    <source>
        <dbReference type="ARBA" id="ARBA00022723"/>
    </source>
</evidence>
<dbReference type="PROSITE" id="PS50023">
    <property type="entry name" value="LIM_DOMAIN_2"/>
    <property type="match status" value="1"/>
</dbReference>
<dbReference type="GO" id="GO:0008307">
    <property type="term" value="F:structural constituent of muscle"/>
    <property type="evidence" value="ECO:0007669"/>
    <property type="project" value="TreeGrafter"/>
</dbReference>
<evidence type="ECO:0000313" key="11">
    <source>
        <dbReference type="WBParaSite" id="nRc.2.0.1.t11731-RA"/>
    </source>
</evidence>
<organism evidence="10 11">
    <name type="scientific">Romanomermis culicivorax</name>
    <name type="common">Nematode worm</name>
    <dbReference type="NCBI Taxonomy" id="13658"/>
    <lineage>
        <taxon>Eukaryota</taxon>
        <taxon>Metazoa</taxon>
        <taxon>Ecdysozoa</taxon>
        <taxon>Nematoda</taxon>
        <taxon>Enoplea</taxon>
        <taxon>Dorylaimia</taxon>
        <taxon>Mermithida</taxon>
        <taxon>Mermithoidea</taxon>
        <taxon>Mermithidae</taxon>
        <taxon>Romanomermis</taxon>
    </lineage>
</organism>
<dbReference type="SUPFAM" id="SSF57716">
    <property type="entry name" value="Glucocorticoid receptor-like (DNA-binding domain)"/>
    <property type="match status" value="2"/>
</dbReference>
<name>A0A915IET6_ROMCU</name>
<dbReference type="AlphaFoldDB" id="A0A915IET6"/>
<evidence type="ECO:0000256" key="6">
    <source>
        <dbReference type="ARBA" id="ARBA00023038"/>
    </source>
</evidence>
<evidence type="ECO:0000259" key="9">
    <source>
        <dbReference type="PROSITE" id="PS50023"/>
    </source>
</evidence>
<evidence type="ECO:0000256" key="7">
    <source>
        <dbReference type="ARBA" id="ARBA00023242"/>
    </source>
</evidence>
<keyword evidence="5 8" id="KW-0862">Zinc</keyword>
<dbReference type="GO" id="GO:0060537">
    <property type="term" value="P:muscle tissue development"/>
    <property type="evidence" value="ECO:0007669"/>
    <property type="project" value="TreeGrafter"/>
</dbReference>
<keyword evidence="6 8" id="KW-0440">LIM domain</keyword>
<accession>A0A915IET6</accession>
<dbReference type="InterPro" id="IPR001781">
    <property type="entry name" value="Znf_LIM"/>
</dbReference>
<evidence type="ECO:0000256" key="4">
    <source>
        <dbReference type="ARBA" id="ARBA00022737"/>
    </source>
</evidence>
<dbReference type="SMART" id="SM00132">
    <property type="entry name" value="LIM"/>
    <property type="match status" value="1"/>
</dbReference>
<keyword evidence="3 8" id="KW-0479">Metal-binding</keyword>
<keyword evidence="2" id="KW-0517">Myogenesis</keyword>
<dbReference type="GO" id="GO:0007517">
    <property type="term" value="P:muscle organ development"/>
    <property type="evidence" value="ECO:0007669"/>
    <property type="project" value="UniProtKB-KW"/>
</dbReference>
<keyword evidence="7" id="KW-0539">Nucleus</keyword>
<dbReference type="PANTHER" id="PTHR24215">
    <property type="entry name" value="RHO-GTPASE-ACTIVATING PROTEIN LRG1"/>
    <property type="match status" value="1"/>
</dbReference>
<comment type="subcellular location">
    <subcellularLocation>
        <location evidence="1">Nucleus</location>
    </subcellularLocation>
</comment>
<proteinExistence type="predicted"/>
<protein>
    <submittedName>
        <fullName evidence="11">LIM zinc-binding domain-containing protein</fullName>
    </submittedName>
</protein>
<evidence type="ECO:0000256" key="1">
    <source>
        <dbReference type="ARBA" id="ARBA00004123"/>
    </source>
</evidence>
<keyword evidence="10" id="KW-1185">Reference proteome</keyword>
<dbReference type="OMA" id="GAGCLTM"/>
<keyword evidence="4" id="KW-0677">Repeat</keyword>
<dbReference type="Proteomes" id="UP000887565">
    <property type="component" value="Unplaced"/>
</dbReference>